<keyword evidence="1" id="KW-1133">Transmembrane helix</keyword>
<feature type="transmembrane region" description="Helical" evidence="1">
    <location>
        <begin position="6"/>
        <end position="31"/>
    </location>
</feature>
<gene>
    <name evidence="2" type="ORF">OH76DRAFT_1489272</name>
</gene>
<protein>
    <submittedName>
        <fullName evidence="2">Uncharacterized protein</fullName>
    </submittedName>
</protein>
<dbReference type="EMBL" id="KZ857504">
    <property type="protein sequence ID" value="RDX41701.1"/>
    <property type="molecule type" value="Genomic_DNA"/>
</dbReference>
<dbReference type="AlphaFoldDB" id="A0A371CN48"/>
<organism evidence="2 3">
    <name type="scientific">Lentinus brumalis</name>
    <dbReference type="NCBI Taxonomy" id="2498619"/>
    <lineage>
        <taxon>Eukaryota</taxon>
        <taxon>Fungi</taxon>
        <taxon>Dikarya</taxon>
        <taxon>Basidiomycota</taxon>
        <taxon>Agaricomycotina</taxon>
        <taxon>Agaricomycetes</taxon>
        <taxon>Polyporales</taxon>
        <taxon>Polyporaceae</taxon>
        <taxon>Lentinus</taxon>
    </lineage>
</organism>
<dbReference type="OrthoDB" id="2757062at2759"/>
<evidence type="ECO:0000256" key="1">
    <source>
        <dbReference type="SAM" id="Phobius"/>
    </source>
</evidence>
<keyword evidence="3" id="KW-1185">Reference proteome</keyword>
<name>A0A371CN48_9APHY</name>
<sequence length="194" mass="21192">MFTGDIWGIVVGAFSLLTNVAATTLIAYRVWEHRRIIMSYLKGSSPRSQVERTLALLVESGLLYCVLWVFIMVYEIQCAYGVSEFAYGFSYVMSGCIVPLIGMYPSLIIIVCAVDKSLYERTTEDIVPSGSIVFNNASPSRRRGTLSELLSASSAYRSAVSEEAAGSPEHLRSALEGAEEVALSLPISTVNVTR</sequence>
<evidence type="ECO:0000313" key="2">
    <source>
        <dbReference type="EMBL" id="RDX41701.1"/>
    </source>
</evidence>
<evidence type="ECO:0000313" key="3">
    <source>
        <dbReference type="Proteomes" id="UP000256964"/>
    </source>
</evidence>
<feature type="transmembrane region" description="Helical" evidence="1">
    <location>
        <begin position="52"/>
        <end position="71"/>
    </location>
</feature>
<keyword evidence="1" id="KW-0472">Membrane</keyword>
<accession>A0A371CN48</accession>
<keyword evidence="1" id="KW-0812">Transmembrane</keyword>
<proteinExistence type="predicted"/>
<reference evidence="2 3" key="1">
    <citation type="journal article" date="2018" name="Biotechnol. Biofuels">
        <title>Integrative visual omics of the white-rot fungus Polyporus brumalis exposes the biotechnological potential of its oxidative enzymes for delignifying raw plant biomass.</title>
        <authorList>
            <person name="Miyauchi S."/>
            <person name="Rancon A."/>
            <person name="Drula E."/>
            <person name="Hage H."/>
            <person name="Chaduli D."/>
            <person name="Favel A."/>
            <person name="Grisel S."/>
            <person name="Henrissat B."/>
            <person name="Herpoel-Gimbert I."/>
            <person name="Ruiz-Duenas F.J."/>
            <person name="Chevret D."/>
            <person name="Hainaut M."/>
            <person name="Lin J."/>
            <person name="Wang M."/>
            <person name="Pangilinan J."/>
            <person name="Lipzen A."/>
            <person name="Lesage-Meessen L."/>
            <person name="Navarro D."/>
            <person name="Riley R."/>
            <person name="Grigoriev I.V."/>
            <person name="Zhou S."/>
            <person name="Raouche S."/>
            <person name="Rosso M.N."/>
        </authorList>
    </citation>
    <scope>NUCLEOTIDE SEQUENCE [LARGE SCALE GENOMIC DNA]</scope>
    <source>
        <strain evidence="2 3">BRFM 1820</strain>
    </source>
</reference>
<dbReference type="Proteomes" id="UP000256964">
    <property type="component" value="Unassembled WGS sequence"/>
</dbReference>
<feature type="transmembrane region" description="Helical" evidence="1">
    <location>
        <begin position="91"/>
        <end position="114"/>
    </location>
</feature>